<dbReference type="InterPro" id="IPR051986">
    <property type="entry name" value="Innate_Immune_Apopt_Reg"/>
</dbReference>
<protein>
    <recommendedName>
        <fullName evidence="4">TRAFD1/XAF1 zinc finger domain-containing protein</fullName>
    </recommendedName>
</protein>
<dbReference type="Pfam" id="PF21366">
    <property type="entry name" value="TRAFD1-XIAF1_ZnF"/>
    <property type="match status" value="1"/>
</dbReference>
<evidence type="ECO:0000259" key="4">
    <source>
        <dbReference type="Pfam" id="PF21366"/>
    </source>
</evidence>
<feature type="domain" description="TRAFD1/XAF1 zinc finger" evidence="4">
    <location>
        <begin position="92"/>
        <end position="130"/>
    </location>
</feature>
<evidence type="ECO:0000313" key="5">
    <source>
        <dbReference type="EMBL" id="CAL1277001.1"/>
    </source>
</evidence>
<dbReference type="PANTHER" id="PTHR16295:SF10">
    <property type="entry name" value="EXPRESSED PROTEIN"/>
    <property type="match status" value="1"/>
</dbReference>
<keyword evidence="6" id="KW-1185">Reference proteome</keyword>
<evidence type="ECO:0000256" key="2">
    <source>
        <dbReference type="ARBA" id="ARBA00022771"/>
    </source>
</evidence>
<sequence length="369" mass="43125">MEEEVQYCKNCKRDISVKNYVIHSVHCERKIQLCNRCLEPVPRSELEKHEEEFHSKEACSKCGISVEKWQIQKHKETCIKRLIPCKHCELEVPLHQLSEHCVACGSRTEQCSKCSKLVMIKDLEVHHTNCSRTLNFSDSVSCDYYEGPLNNNSIQRHIELCKSQTEKCNECNHYIQKKDMELHLSCCKQKKHLKLELPCQFCGELFPYDFVDDHADICGTRLEKCGKYVSLKNLETHSNMCKESMSKTHGNCPVCHQSIPCAEINVHSAYCAQVYYETSEYEHQNKSNELALKREAEEFAGRSIEENRPQRQLEEYVEICPSCKYRIPEQKYHEHLLLCFNGKVQCPFCSIEVPRSYEHVHLQDCHKIV</sequence>
<reference evidence="5 6" key="1">
    <citation type="submission" date="2024-04" db="EMBL/GenBank/DDBJ databases">
        <authorList>
            <person name="Rising A."/>
            <person name="Reimegard J."/>
            <person name="Sonavane S."/>
            <person name="Akerstrom W."/>
            <person name="Nylinder S."/>
            <person name="Hedman E."/>
            <person name="Kallberg Y."/>
        </authorList>
    </citation>
    <scope>NUCLEOTIDE SEQUENCE [LARGE SCALE GENOMIC DNA]</scope>
</reference>
<accession>A0AAV1ZYS8</accession>
<keyword evidence="3" id="KW-0862">Zinc</keyword>
<dbReference type="Gene3D" id="3.30.40.10">
    <property type="entry name" value="Zinc/RING finger domain, C3HC4 (zinc finger)"/>
    <property type="match status" value="3"/>
</dbReference>
<gene>
    <name evidence="5" type="ORF">LARSCL_LOCUS8954</name>
</gene>
<comment type="caution">
    <text evidence="5">The sequence shown here is derived from an EMBL/GenBank/DDBJ whole genome shotgun (WGS) entry which is preliminary data.</text>
</comment>
<evidence type="ECO:0000256" key="3">
    <source>
        <dbReference type="ARBA" id="ARBA00022833"/>
    </source>
</evidence>
<keyword evidence="2" id="KW-0863">Zinc-finger</keyword>
<proteinExistence type="predicted"/>
<dbReference type="AlphaFoldDB" id="A0AAV1ZYS8"/>
<dbReference type="InterPro" id="IPR013083">
    <property type="entry name" value="Znf_RING/FYVE/PHD"/>
</dbReference>
<organism evidence="5 6">
    <name type="scientific">Larinioides sclopetarius</name>
    <dbReference type="NCBI Taxonomy" id="280406"/>
    <lineage>
        <taxon>Eukaryota</taxon>
        <taxon>Metazoa</taxon>
        <taxon>Ecdysozoa</taxon>
        <taxon>Arthropoda</taxon>
        <taxon>Chelicerata</taxon>
        <taxon>Arachnida</taxon>
        <taxon>Araneae</taxon>
        <taxon>Araneomorphae</taxon>
        <taxon>Entelegynae</taxon>
        <taxon>Araneoidea</taxon>
        <taxon>Araneidae</taxon>
        <taxon>Larinioides</taxon>
    </lineage>
</organism>
<dbReference type="GO" id="GO:0008270">
    <property type="term" value="F:zinc ion binding"/>
    <property type="evidence" value="ECO:0007669"/>
    <property type="project" value="UniProtKB-KW"/>
</dbReference>
<dbReference type="EMBL" id="CAXIEN010000098">
    <property type="protein sequence ID" value="CAL1277001.1"/>
    <property type="molecule type" value="Genomic_DNA"/>
</dbReference>
<dbReference type="GO" id="GO:0005739">
    <property type="term" value="C:mitochondrion"/>
    <property type="evidence" value="ECO:0007669"/>
    <property type="project" value="TreeGrafter"/>
</dbReference>
<dbReference type="SUPFAM" id="SSF49599">
    <property type="entry name" value="TRAF domain-like"/>
    <property type="match status" value="1"/>
</dbReference>
<evidence type="ECO:0000313" key="6">
    <source>
        <dbReference type="Proteomes" id="UP001497382"/>
    </source>
</evidence>
<dbReference type="PANTHER" id="PTHR16295">
    <property type="entry name" value="TRAF-TYPE ZINC FINGER PROTEIN-RELATED"/>
    <property type="match status" value="1"/>
</dbReference>
<dbReference type="InterPro" id="IPR049439">
    <property type="entry name" value="TRAFD1-XIAF1_Znf"/>
</dbReference>
<dbReference type="Proteomes" id="UP001497382">
    <property type="component" value="Unassembled WGS sequence"/>
</dbReference>
<name>A0AAV1ZYS8_9ARAC</name>
<evidence type="ECO:0000256" key="1">
    <source>
        <dbReference type="ARBA" id="ARBA00022723"/>
    </source>
</evidence>
<keyword evidence="1" id="KW-0479">Metal-binding</keyword>